<sequence length="277" mass="30502">MKQRIISAVVALALLAVALFCYNSILFNFFIALIGAIAVYELLHSTKYVKNPVILAASCLYALVVPFFETLDVKNIHVYVTVGYFTILFSVLLKCHEKVKFQEIAIAFFISLVVPVAFSMTILMRDFHEHGIFYTFLVCAAAWLTDSAAYFSGRAFGKHKMAPLISPHKTVEGAVGGLLVTTICYPLFCLGYQAILGSMDISVSFNWFMVMVLGLLCAAAGMAGDLLASVIKRQTGIKDYGNIMPGHGGVMDRFDSFLLVAPTFYLLIQVIPVITYL</sequence>
<dbReference type="GO" id="GO:0016024">
    <property type="term" value="P:CDP-diacylglycerol biosynthetic process"/>
    <property type="evidence" value="ECO:0007669"/>
    <property type="project" value="TreeGrafter"/>
</dbReference>
<keyword evidence="17" id="KW-1208">Phospholipid metabolism</keyword>
<comment type="pathway">
    <text evidence="4">Lipid metabolism.</text>
</comment>
<evidence type="ECO:0000256" key="19">
    <source>
        <dbReference type="ARBA" id="ARBA00031825"/>
    </source>
</evidence>
<keyword evidence="14" id="KW-0443">Lipid metabolism</keyword>
<evidence type="ECO:0000256" key="9">
    <source>
        <dbReference type="ARBA" id="ARBA00022516"/>
    </source>
</evidence>
<organism evidence="25 26">
    <name type="scientific">Fumia xinanensis</name>
    <dbReference type="NCBI Taxonomy" id="2763659"/>
    <lineage>
        <taxon>Bacteria</taxon>
        <taxon>Bacillati</taxon>
        <taxon>Bacillota</taxon>
        <taxon>Clostridia</taxon>
        <taxon>Eubacteriales</taxon>
        <taxon>Oscillospiraceae</taxon>
        <taxon>Fumia</taxon>
    </lineage>
</organism>
<evidence type="ECO:0000256" key="2">
    <source>
        <dbReference type="ARBA" id="ARBA00004651"/>
    </source>
</evidence>
<comment type="pathway">
    <text evidence="3">Phospholipid metabolism; CDP-diacylglycerol biosynthesis; CDP-diacylglycerol from sn-glycerol 3-phosphate: step 3/3.</text>
</comment>
<evidence type="ECO:0000256" key="4">
    <source>
        <dbReference type="ARBA" id="ARBA00005189"/>
    </source>
</evidence>
<keyword evidence="9" id="KW-0444">Lipid biosynthesis</keyword>
<feature type="transmembrane region" description="Helical" evidence="24">
    <location>
        <begin position="76"/>
        <end position="93"/>
    </location>
</feature>
<evidence type="ECO:0000256" key="21">
    <source>
        <dbReference type="ARBA" id="ARBA00032396"/>
    </source>
</evidence>
<evidence type="ECO:0000256" key="6">
    <source>
        <dbReference type="ARBA" id="ARBA00012487"/>
    </source>
</evidence>
<evidence type="ECO:0000256" key="16">
    <source>
        <dbReference type="ARBA" id="ARBA00023209"/>
    </source>
</evidence>
<feature type="transmembrane region" description="Helical" evidence="24">
    <location>
        <begin position="173"/>
        <end position="195"/>
    </location>
</feature>
<dbReference type="GO" id="GO:0004605">
    <property type="term" value="F:phosphatidate cytidylyltransferase activity"/>
    <property type="evidence" value="ECO:0007669"/>
    <property type="project" value="UniProtKB-EC"/>
</dbReference>
<evidence type="ECO:0000256" key="13">
    <source>
        <dbReference type="ARBA" id="ARBA00022989"/>
    </source>
</evidence>
<evidence type="ECO:0000256" key="3">
    <source>
        <dbReference type="ARBA" id="ARBA00005119"/>
    </source>
</evidence>
<feature type="transmembrane region" description="Helical" evidence="24">
    <location>
        <begin position="257"/>
        <end position="276"/>
    </location>
</feature>
<dbReference type="GO" id="GO:0005886">
    <property type="term" value="C:plasma membrane"/>
    <property type="evidence" value="ECO:0007669"/>
    <property type="project" value="UniProtKB-SubCell"/>
</dbReference>
<evidence type="ECO:0000313" key="25">
    <source>
        <dbReference type="EMBL" id="MBC8559350.1"/>
    </source>
</evidence>
<keyword evidence="8" id="KW-1003">Cell membrane</keyword>
<dbReference type="PANTHER" id="PTHR46382:SF1">
    <property type="entry name" value="PHOSPHATIDATE CYTIDYLYLTRANSFERASE"/>
    <property type="match status" value="1"/>
</dbReference>
<keyword evidence="16" id="KW-0594">Phospholipid biosynthesis</keyword>
<evidence type="ECO:0000256" key="24">
    <source>
        <dbReference type="SAM" id="Phobius"/>
    </source>
</evidence>
<accession>A0A926I5Y1</accession>
<evidence type="ECO:0000256" key="14">
    <source>
        <dbReference type="ARBA" id="ARBA00023098"/>
    </source>
</evidence>
<comment type="similarity">
    <text evidence="5">Belongs to the CDS family.</text>
</comment>
<dbReference type="AlphaFoldDB" id="A0A926I5Y1"/>
<feature type="transmembrane region" description="Helical" evidence="24">
    <location>
        <begin position="207"/>
        <end position="228"/>
    </location>
</feature>
<comment type="subcellular location">
    <subcellularLocation>
        <location evidence="2">Cell membrane</location>
        <topology evidence="2">Multi-pass membrane protein</topology>
    </subcellularLocation>
</comment>
<gene>
    <name evidence="25" type="ORF">H8710_04615</name>
</gene>
<evidence type="ECO:0000313" key="26">
    <source>
        <dbReference type="Proteomes" id="UP000610760"/>
    </source>
</evidence>
<evidence type="ECO:0000256" key="12">
    <source>
        <dbReference type="ARBA" id="ARBA00022695"/>
    </source>
</evidence>
<evidence type="ECO:0000256" key="8">
    <source>
        <dbReference type="ARBA" id="ARBA00022475"/>
    </source>
</evidence>
<evidence type="ECO:0000256" key="20">
    <source>
        <dbReference type="ARBA" id="ARBA00032253"/>
    </source>
</evidence>
<dbReference type="EMBL" id="JACRSV010000001">
    <property type="protein sequence ID" value="MBC8559350.1"/>
    <property type="molecule type" value="Genomic_DNA"/>
</dbReference>
<comment type="catalytic activity">
    <reaction evidence="1">
        <text>a 1,2-diacyl-sn-glycero-3-phosphate + CTP + H(+) = a CDP-1,2-diacyl-sn-glycerol + diphosphate</text>
        <dbReference type="Rhea" id="RHEA:16229"/>
        <dbReference type="ChEBI" id="CHEBI:15378"/>
        <dbReference type="ChEBI" id="CHEBI:33019"/>
        <dbReference type="ChEBI" id="CHEBI:37563"/>
        <dbReference type="ChEBI" id="CHEBI:58332"/>
        <dbReference type="ChEBI" id="CHEBI:58608"/>
        <dbReference type="EC" id="2.7.7.41"/>
    </reaction>
</comment>
<evidence type="ECO:0000256" key="18">
    <source>
        <dbReference type="ARBA" id="ARBA00029893"/>
    </source>
</evidence>
<evidence type="ECO:0000256" key="5">
    <source>
        <dbReference type="ARBA" id="ARBA00010185"/>
    </source>
</evidence>
<feature type="transmembrane region" description="Helical" evidence="24">
    <location>
        <begin position="131"/>
        <end position="152"/>
    </location>
</feature>
<dbReference type="EC" id="2.7.7.41" evidence="6"/>
<dbReference type="PANTHER" id="PTHR46382">
    <property type="entry name" value="PHOSPHATIDATE CYTIDYLYLTRANSFERASE"/>
    <property type="match status" value="1"/>
</dbReference>
<evidence type="ECO:0000256" key="10">
    <source>
        <dbReference type="ARBA" id="ARBA00022679"/>
    </source>
</evidence>
<dbReference type="Proteomes" id="UP000610760">
    <property type="component" value="Unassembled WGS sequence"/>
</dbReference>
<protein>
    <recommendedName>
        <fullName evidence="7">Phosphatidate cytidylyltransferase</fullName>
        <ecNumber evidence="6">2.7.7.41</ecNumber>
    </recommendedName>
    <alternativeName>
        <fullName evidence="20">CDP-DAG synthase</fullName>
    </alternativeName>
    <alternativeName>
        <fullName evidence="22">CDP-DG synthase</fullName>
    </alternativeName>
    <alternativeName>
        <fullName evidence="18">CDP-diacylglycerol synthase</fullName>
    </alternativeName>
    <alternativeName>
        <fullName evidence="21">CDP-diglyceride pyrophosphorylase</fullName>
    </alternativeName>
    <alternativeName>
        <fullName evidence="23">CDP-diglyceride synthase</fullName>
    </alternativeName>
    <alternativeName>
        <fullName evidence="19">CTP:phosphatidate cytidylyltransferase</fullName>
    </alternativeName>
</protein>
<keyword evidence="10" id="KW-0808">Transferase</keyword>
<name>A0A926I5Y1_9FIRM</name>
<dbReference type="RefSeq" id="WP_249294247.1">
    <property type="nucleotide sequence ID" value="NZ_JACRSV010000001.1"/>
</dbReference>
<feature type="transmembrane region" description="Helical" evidence="24">
    <location>
        <begin position="105"/>
        <end position="125"/>
    </location>
</feature>
<evidence type="ECO:0000256" key="11">
    <source>
        <dbReference type="ARBA" id="ARBA00022692"/>
    </source>
</evidence>
<keyword evidence="13 24" id="KW-1133">Transmembrane helix</keyword>
<keyword evidence="11 24" id="KW-0812">Transmembrane</keyword>
<comment type="caution">
    <text evidence="25">The sequence shown here is derived from an EMBL/GenBank/DDBJ whole genome shotgun (WGS) entry which is preliminary data.</text>
</comment>
<evidence type="ECO:0000256" key="22">
    <source>
        <dbReference type="ARBA" id="ARBA00032743"/>
    </source>
</evidence>
<evidence type="ECO:0000256" key="1">
    <source>
        <dbReference type="ARBA" id="ARBA00001698"/>
    </source>
</evidence>
<feature type="transmembrane region" description="Helical" evidence="24">
    <location>
        <begin position="6"/>
        <end position="39"/>
    </location>
</feature>
<dbReference type="Pfam" id="PF01148">
    <property type="entry name" value="CTP_transf_1"/>
    <property type="match status" value="1"/>
</dbReference>
<evidence type="ECO:0000256" key="23">
    <source>
        <dbReference type="ARBA" id="ARBA00033406"/>
    </source>
</evidence>
<reference evidence="25" key="1">
    <citation type="submission" date="2020-08" db="EMBL/GenBank/DDBJ databases">
        <title>Genome public.</title>
        <authorList>
            <person name="Liu C."/>
            <person name="Sun Q."/>
        </authorList>
    </citation>
    <scope>NUCLEOTIDE SEQUENCE</scope>
    <source>
        <strain evidence="25">NSJ-33</strain>
    </source>
</reference>
<evidence type="ECO:0000256" key="17">
    <source>
        <dbReference type="ARBA" id="ARBA00023264"/>
    </source>
</evidence>
<proteinExistence type="inferred from homology"/>
<keyword evidence="12" id="KW-0548">Nucleotidyltransferase</keyword>
<evidence type="ECO:0000256" key="15">
    <source>
        <dbReference type="ARBA" id="ARBA00023136"/>
    </source>
</evidence>
<keyword evidence="15 24" id="KW-0472">Membrane</keyword>
<keyword evidence="26" id="KW-1185">Reference proteome</keyword>
<evidence type="ECO:0000256" key="7">
    <source>
        <dbReference type="ARBA" id="ARBA00019373"/>
    </source>
</evidence>